<dbReference type="Proteomes" id="UP000468717">
    <property type="component" value="Unassembled WGS sequence"/>
</dbReference>
<sequence>MSAVLLAMAYDALTPMANKKKPNFFIISIPSQKEKLHKDGRLFQPAGRQDLARAALVDANVEIDEAQMAEATGNIEAFAHADAAFGFAVHRCRHRRARDAQADGKQENSQFFIHCQSNQINNQEKSARITWQLTTPAAPG</sequence>
<dbReference type="EMBL" id="WFLI01000056">
    <property type="protein sequence ID" value="KAB8058929.1"/>
    <property type="molecule type" value="Genomic_DNA"/>
</dbReference>
<reference evidence="1 2" key="1">
    <citation type="submission" date="2019-10" db="EMBL/GenBank/DDBJ databases">
        <title>Three novel species isolated from a subtropical stream in China.</title>
        <authorList>
            <person name="Lu H."/>
        </authorList>
    </citation>
    <scope>NUCLEOTIDE SEQUENCE [LARGE SCALE GENOMIC DNA]</scope>
    <source>
        <strain evidence="1 2">FT13W</strain>
    </source>
</reference>
<evidence type="ECO:0000313" key="2">
    <source>
        <dbReference type="Proteomes" id="UP000468717"/>
    </source>
</evidence>
<accession>A0A6I1HPR5</accession>
<keyword evidence="2" id="KW-1185">Reference proteome</keyword>
<organism evidence="1 2">
    <name type="scientific">Janthinobacterium violaceinigrum</name>
    <dbReference type="NCBI Taxonomy" id="2654252"/>
    <lineage>
        <taxon>Bacteria</taxon>
        <taxon>Pseudomonadati</taxon>
        <taxon>Pseudomonadota</taxon>
        <taxon>Betaproteobacteria</taxon>
        <taxon>Burkholderiales</taxon>
        <taxon>Oxalobacteraceae</taxon>
        <taxon>Janthinobacterium</taxon>
    </lineage>
</organism>
<gene>
    <name evidence="1" type="ORF">GCN75_27195</name>
</gene>
<dbReference type="AlphaFoldDB" id="A0A6I1HPR5"/>
<evidence type="ECO:0000313" key="1">
    <source>
        <dbReference type="EMBL" id="KAB8058929.1"/>
    </source>
</evidence>
<comment type="caution">
    <text evidence="1">The sequence shown here is derived from an EMBL/GenBank/DDBJ whole genome shotgun (WGS) entry which is preliminary data.</text>
</comment>
<dbReference type="RefSeq" id="WP_152285129.1">
    <property type="nucleotide sequence ID" value="NZ_WFLI01000056.1"/>
</dbReference>
<name>A0A6I1HPR5_9BURK</name>
<proteinExistence type="predicted"/>
<protein>
    <submittedName>
        <fullName evidence="1">Uncharacterized protein</fullName>
    </submittedName>
</protein>